<dbReference type="PROSITE" id="PS50943">
    <property type="entry name" value="HTH_CROC1"/>
    <property type="match status" value="1"/>
</dbReference>
<evidence type="ECO:0000313" key="2">
    <source>
        <dbReference type="EMBL" id="MFB2876172.1"/>
    </source>
</evidence>
<accession>A0ABV4X068</accession>
<dbReference type="SUPFAM" id="SSF47413">
    <property type="entry name" value="lambda repressor-like DNA-binding domains"/>
    <property type="match status" value="1"/>
</dbReference>
<evidence type="ECO:0000259" key="1">
    <source>
        <dbReference type="PROSITE" id="PS50943"/>
    </source>
</evidence>
<comment type="caution">
    <text evidence="2">The sequence shown here is derived from an EMBL/GenBank/DDBJ whole genome shotgun (WGS) entry which is preliminary data.</text>
</comment>
<protein>
    <submittedName>
        <fullName evidence="2">Helix-turn-helix domain-containing protein</fullName>
    </submittedName>
</protein>
<feature type="domain" description="HTH cro/C1-type" evidence="1">
    <location>
        <begin position="38"/>
        <end position="68"/>
    </location>
</feature>
<evidence type="ECO:0000313" key="3">
    <source>
        <dbReference type="Proteomes" id="UP001576774"/>
    </source>
</evidence>
<dbReference type="RefSeq" id="WP_413269312.1">
    <property type="nucleotide sequence ID" value="NZ_JBHFNQ010000041.1"/>
</dbReference>
<proteinExistence type="predicted"/>
<dbReference type="InterPro" id="IPR001387">
    <property type="entry name" value="Cro/C1-type_HTH"/>
</dbReference>
<dbReference type="CDD" id="cd00093">
    <property type="entry name" value="HTH_XRE"/>
    <property type="match status" value="1"/>
</dbReference>
<dbReference type="EMBL" id="JBHFNQ010000041">
    <property type="protein sequence ID" value="MFB2876172.1"/>
    <property type="molecule type" value="Genomic_DNA"/>
</dbReference>
<reference evidence="2 3" key="1">
    <citation type="submission" date="2024-09" db="EMBL/GenBank/DDBJ databases">
        <title>Floridaenema gen nov. (Aerosakkonemataceae, Aerosakkonematales ord. nov., Cyanobacteria) from benthic tropical and subtropical fresh waters, with the description of four new species.</title>
        <authorList>
            <person name="Moretto J.A."/>
            <person name="Berthold D.E."/>
            <person name="Lefler F.W."/>
            <person name="Huang I.-S."/>
            <person name="Laughinghouse H. IV."/>
        </authorList>
    </citation>
    <scope>NUCLEOTIDE SEQUENCE [LARGE SCALE GENOMIC DNA]</scope>
    <source>
        <strain evidence="2 3">BLCC-F46</strain>
    </source>
</reference>
<name>A0ABV4X068_9CYAN</name>
<dbReference type="Pfam" id="PF01381">
    <property type="entry name" value="HTH_3"/>
    <property type="match status" value="1"/>
</dbReference>
<keyword evidence="3" id="KW-1185">Reference proteome</keyword>
<sequence length="248" mass="27468">MKKQYNFQNWLQTKVSDDPEVVLAGKLEYLRLYLTDAMRELRTKAGLTQAQLAEKLGVQQAAVSKLESALKDHELESVLNYLHKLDADLLVAVKQGNEFYQVSDNSGILLVDLPVEVQELATSKGMSLREYVQAAIEHFSSKGRTVRESVTAFLESDDVVAVQVLERLAAKSPVEIAIELEKCLSISDEEERTFAIKNALAGGIRTGDNNRDASDEDDEIELLDLAESLLEKLAKVLEDSVNNISNSG</sequence>
<organism evidence="2 3">
    <name type="scientific">Floridaenema aerugineum BLCC-F46</name>
    <dbReference type="NCBI Taxonomy" id="3153654"/>
    <lineage>
        <taxon>Bacteria</taxon>
        <taxon>Bacillati</taxon>
        <taxon>Cyanobacteriota</taxon>
        <taxon>Cyanophyceae</taxon>
        <taxon>Oscillatoriophycideae</taxon>
        <taxon>Aerosakkonematales</taxon>
        <taxon>Aerosakkonemataceae</taxon>
        <taxon>Floridanema</taxon>
        <taxon>Floridanema aerugineum</taxon>
    </lineage>
</organism>
<dbReference type="Proteomes" id="UP001576774">
    <property type="component" value="Unassembled WGS sequence"/>
</dbReference>
<dbReference type="SMART" id="SM00530">
    <property type="entry name" value="HTH_XRE"/>
    <property type="match status" value="1"/>
</dbReference>
<dbReference type="Gene3D" id="1.10.260.40">
    <property type="entry name" value="lambda repressor-like DNA-binding domains"/>
    <property type="match status" value="1"/>
</dbReference>
<gene>
    <name evidence="2" type="ORF">ACE1CC_04700</name>
</gene>
<dbReference type="InterPro" id="IPR010982">
    <property type="entry name" value="Lambda_DNA-bd_dom_sf"/>
</dbReference>